<dbReference type="AlphaFoldDB" id="A0A653ESH4"/>
<proteinExistence type="predicted"/>
<name>A0A653ESH4_MYCKA</name>
<dbReference type="EMBL" id="LR589282">
    <property type="protein sequence ID" value="VTO99705.1"/>
    <property type="molecule type" value="Genomic_DNA"/>
</dbReference>
<gene>
    <name evidence="1" type="ORF">BIN_B_02086</name>
</gene>
<dbReference type="RefSeq" id="WP_165800741.1">
    <property type="nucleotide sequence ID" value="NZ_UPHH01000127.1"/>
</dbReference>
<evidence type="ECO:0000313" key="1">
    <source>
        <dbReference type="EMBL" id="VTO99705.1"/>
    </source>
</evidence>
<protein>
    <submittedName>
        <fullName evidence="1">HTH-type transcriptional regulator/MT0914</fullName>
    </submittedName>
</protein>
<sequence length="65" mass="7127">MHTTAEGQHRRRPLPGDVQTIVVAENTGGRTRYRLLETVRQYALEKVGASGEADAVPPRLTQPSS</sequence>
<accession>A0A653ESH4</accession>
<organism evidence="1">
    <name type="scientific">Mycobacterium kansasii</name>
    <dbReference type="NCBI Taxonomy" id="1768"/>
    <lineage>
        <taxon>Bacteria</taxon>
        <taxon>Bacillati</taxon>
        <taxon>Actinomycetota</taxon>
        <taxon>Actinomycetes</taxon>
        <taxon>Mycobacteriales</taxon>
        <taxon>Mycobacteriaceae</taxon>
        <taxon>Mycobacterium</taxon>
    </lineage>
</organism>
<reference evidence="1" key="1">
    <citation type="submission" date="2019-05" db="EMBL/GenBank/DDBJ databases">
        <authorList>
            <person name="Naeem R."/>
            <person name="Antony C."/>
            <person name="Guan Q."/>
        </authorList>
    </citation>
    <scope>NUCLEOTIDE SEQUENCE</scope>
    <source>
        <strain evidence="1">3</strain>
    </source>
</reference>